<evidence type="ECO:0000256" key="1">
    <source>
        <dbReference type="ARBA" id="ARBA00009437"/>
    </source>
</evidence>
<feature type="domain" description="HTH lysR-type" evidence="5">
    <location>
        <begin position="1"/>
        <end position="58"/>
    </location>
</feature>
<dbReference type="FunFam" id="1.10.10.10:FF:000001">
    <property type="entry name" value="LysR family transcriptional regulator"/>
    <property type="match status" value="1"/>
</dbReference>
<keyword evidence="7" id="KW-1185">Reference proteome</keyword>
<protein>
    <submittedName>
        <fullName evidence="6">LysR family transcriptional regulator</fullName>
    </submittedName>
</protein>
<comment type="caution">
    <text evidence="6">The sequence shown here is derived from an EMBL/GenBank/DDBJ whole genome shotgun (WGS) entry which is preliminary data.</text>
</comment>
<dbReference type="InterPro" id="IPR005119">
    <property type="entry name" value="LysR_subst-bd"/>
</dbReference>
<dbReference type="Proteomes" id="UP000541185">
    <property type="component" value="Unassembled WGS sequence"/>
</dbReference>
<dbReference type="Pfam" id="PF00126">
    <property type="entry name" value="HTH_1"/>
    <property type="match status" value="1"/>
</dbReference>
<dbReference type="SUPFAM" id="SSF53850">
    <property type="entry name" value="Periplasmic binding protein-like II"/>
    <property type="match status" value="1"/>
</dbReference>
<proteinExistence type="inferred from homology"/>
<dbReference type="InterPro" id="IPR000847">
    <property type="entry name" value="LysR_HTH_N"/>
</dbReference>
<dbReference type="EMBL" id="JABBFX010000001">
    <property type="protein sequence ID" value="NML42442.1"/>
    <property type="molecule type" value="Genomic_DNA"/>
</dbReference>
<evidence type="ECO:0000256" key="3">
    <source>
        <dbReference type="ARBA" id="ARBA00023125"/>
    </source>
</evidence>
<reference evidence="6 7" key="1">
    <citation type="submission" date="2020-04" db="EMBL/GenBank/DDBJ databases">
        <title>Ramlibacter sp. G-1-2-2 isolated from soil.</title>
        <authorList>
            <person name="Dahal R.H."/>
        </authorList>
    </citation>
    <scope>NUCLEOTIDE SEQUENCE [LARGE SCALE GENOMIC DNA]</scope>
    <source>
        <strain evidence="6 7">G-1-2-2</strain>
    </source>
</reference>
<keyword evidence="4" id="KW-0804">Transcription</keyword>
<evidence type="ECO:0000256" key="2">
    <source>
        <dbReference type="ARBA" id="ARBA00023015"/>
    </source>
</evidence>
<dbReference type="GO" id="GO:0043565">
    <property type="term" value="F:sequence-specific DNA binding"/>
    <property type="evidence" value="ECO:0007669"/>
    <property type="project" value="TreeGrafter"/>
</dbReference>
<dbReference type="Gene3D" id="3.40.190.290">
    <property type="match status" value="1"/>
</dbReference>
<dbReference type="SUPFAM" id="SSF46785">
    <property type="entry name" value="Winged helix' DNA-binding domain"/>
    <property type="match status" value="1"/>
</dbReference>
<dbReference type="PROSITE" id="PS50931">
    <property type="entry name" value="HTH_LYSR"/>
    <property type="match status" value="1"/>
</dbReference>
<evidence type="ECO:0000313" key="7">
    <source>
        <dbReference type="Proteomes" id="UP000541185"/>
    </source>
</evidence>
<gene>
    <name evidence="6" type="ORF">HHL11_01690</name>
</gene>
<dbReference type="PANTHER" id="PTHR30537:SF5">
    <property type="entry name" value="HTH-TYPE TRANSCRIPTIONAL ACTIVATOR TTDR-RELATED"/>
    <property type="match status" value="1"/>
</dbReference>
<sequence>MNWDDFDAFCQVVDHGGFSAAARALDRPKSSLSASVARLEAELGTRLLERTTRRFRLTDAGESLYRDISKPFAQLREHAVDALAKGVAVQGTLRVAAPYEFGAHHLASVACRMMKDHPQLRVHVDVEHARVALFERNCDLVFSAIEHSFAPSTVVTKRVYSLERGLFASPSLARPELARPEDLNSVPLLAGADDTAWAFRHADGSTAELEVRNPRLRSGNAGVRLEAAIAGLGVARITGTFCAQAVAEGKLVQLLPGWQSEPLRIYALLPGRRLVPAKVRRFLELLEEEAKGTLA</sequence>
<keyword evidence="2" id="KW-0805">Transcription regulation</keyword>
<accession>A0A848GYS5</accession>
<evidence type="ECO:0000313" key="6">
    <source>
        <dbReference type="EMBL" id="NML42442.1"/>
    </source>
</evidence>
<dbReference type="GO" id="GO:0006351">
    <property type="term" value="P:DNA-templated transcription"/>
    <property type="evidence" value="ECO:0007669"/>
    <property type="project" value="TreeGrafter"/>
</dbReference>
<dbReference type="RefSeq" id="WP_169416651.1">
    <property type="nucleotide sequence ID" value="NZ_JABBFX010000001.1"/>
</dbReference>
<dbReference type="InterPro" id="IPR036390">
    <property type="entry name" value="WH_DNA-bd_sf"/>
</dbReference>
<dbReference type="Pfam" id="PF03466">
    <property type="entry name" value="LysR_substrate"/>
    <property type="match status" value="1"/>
</dbReference>
<name>A0A848GYS5_9BURK</name>
<comment type="similarity">
    <text evidence="1">Belongs to the LysR transcriptional regulatory family.</text>
</comment>
<organism evidence="6 7">
    <name type="scientific">Ramlibacter agri</name>
    <dbReference type="NCBI Taxonomy" id="2728837"/>
    <lineage>
        <taxon>Bacteria</taxon>
        <taxon>Pseudomonadati</taxon>
        <taxon>Pseudomonadota</taxon>
        <taxon>Betaproteobacteria</taxon>
        <taxon>Burkholderiales</taxon>
        <taxon>Comamonadaceae</taxon>
        <taxon>Ramlibacter</taxon>
    </lineage>
</organism>
<dbReference type="InterPro" id="IPR058163">
    <property type="entry name" value="LysR-type_TF_proteobact-type"/>
</dbReference>
<evidence type="ECO:0000256" key="4">
    <source>
        <dbReference type="ARBA" id="ARBA00023163"/>
    </source>
</evidence>
<dbReference type="Gene3D" id="1.10.10.10">
    <property type="entry name" value="Winged helix-like DNA-binding domain superfamily/Winged helix DNA-binding domain"/>
    <property type="match status" value="1"/>
</dbReference>
<dbReference type="AlphaFoldDB" id="A0A848GYS5"/>
<dbReference type="CDD" id="cd08422">
    <property type="entry name" value="PBP2_CrgA_like"/>
    <property type="match status" value="1"/>
</dbReference>
<dbReference type="InterPro" id="IPR036388">
    <property type="entry name" value="WH-like_DNA-bd_sf"/>
</dbReference>
<dbReference type="GO" id="GO:0003700">
    <property type="term" value="F:DNA-binding transcription factor activity"/>
    <property type="evidence" value="ECO:0007669"/>
    <property type="project" value="InterPro"/>
</dbReference>
<keyword evidence="3" id="KW-0238">DNA-binding</keyword>
<evidence type="ECO:0000259" key="5">
    <source>
        <dbReference type="PROSITE" id="PS50931"/>
    </source>
</evidence>
<dbReference type="PANTHER" id="PTHR30537">
    <property type="entry name" value="HTH-TYPE TRANSCRIPTIONAL REGULATOR"/>
    <property type="match status" value="1"/>
</dbReference>